<name>A0A8S1TJG5_PAROT</name>
<accession>A0A8S1TJG5</accession>
<dbReference type="AlphaFoldDB" id="A0A8S1TJG5"/>
<protein>
    <recommendedName>
        <fullName evidence="4">Transmembrane protein</fullName>
    </recommendedName>
</protein>
<evidence type="ECO:0008006" key="4">
    <source>
        <dbReference type="Google" id="ProtNLM"/>
    </source>
</evidence>
<proteinExistence type="predicted"/>
<gene>
    <name evidence="2" type="ORF">POCTA_138.1.T0260250</name>
</gene>
<feature type="transmembrane region" description="Helical" evidence="1">
    <location>
        <begin position="30"/>
        <end position="49"/>
    </location>
</feature>
<reference evidence="2" key="1">
    <citation type="submission" date="2021-01" db="EMBL/GenBank/DDBJ databases">
        <authorList>
            <consortium name="Genoscope - CEA"/>
            <person name="William W."/>
        </authorList>
    </citation>
    <scope>NUCLEOTIDE SEQUENCE</scope>
</reference>
<keyword evidence="3" id="KW-1185">Reference proteome</keyword>
<comment type="caution">
    <text evidence="2">The sequence shown here is derived from an EMBL/GenBank/DDBJ whole genome shotgun (WGS) entry which is preliminary data.</text>
</comment>
<keyword evidence="1" id="KW-0812">Transmembrane</keyword>
<evidence type="ECO:0000256" key="1">
    <source>
        <dbReference type="SAM" id="Phobius"/>
    </source>
</evidence>
<dbReference type="Proteomes" id="UP000683925">
    <property type="component" value="Unassembled WGS sequence"/>
</dbReference>
<dbReference type="OrthoDB" id="309742at2759"/>
<keyword evidence="1" id="KW-1133">Transmembrane helix</keyword>
<evidence type="ECO:0000313" key="3">
    <source>
        <dbReference type="Proteomes" id="UP000683925"/>
    </source>
</evidence>
<sequence length="1012" mass="119464">MLRFANSVFIWFLILGIINIFLTKRDNLSLQYFLSFLHILEIFYFHQIASPSITFTIINQLIRPQFFITPKIRQHRLKLENIIIAKTQNQLKVMYNQEFQQIIQLNASQITIDNNYNLIYWFDEIAKELIFYKISYPKNVITPSKNYIYMVGGFQIYNQTKFCIKIKYKMENQYNKNQTLEFNNQCQNKSSIFYSKEDLQLPNKYEIKPDQNSKFRLNILDQYSFKSLCPKLQNFNPQDTILLYYEADSNISFSMIQTKDYIYFQNCHNATKSKVDIQNCQVFYFQSYLLLYNKNKQEFNIIDFQGKLIKRFKIQVEITQILQCQQIILIFASDGKDPKIINLQNHQQILLNNQSNNILNTLHQIYLQDKQKNQKLTHSHFFLNLKNPTLIQYNQYLIILINKRVKMLILESIQIIFLKQLLNQYDYFVGVHLISNSIIDYHFDKQQISSKYLALAALSQTKTYVLIVEIRIKKPLLLVKAIQIGRIEFFISGQQLFYYNFENEIEIYNLRYFEVQLQDFIKHNQIAINANVTFEIISETKRDPAISLGFTLKGYNECFKLFQKSNHSSIDSTQKQLMPYKYFQGPIDILKIEGSDGTNILEPLMLIEWIDISSLGNQSKIKKIDIGPILYNNQSSQISQIVNIILAENGFGQTFIINRINLLFARVLPINQQQILIFFMDQVESRSLKGAVYSIDEEQQCFGQKPILEINITLEISHNEYNFFKTGDLIIIKSKSHLFLYLLLKSSIQLIENNLNILDILKVQGNNQFYISFSEVGGTQDYQFNILTRNELNLVSTGTAILSLSTIFIELQAYIQILLIYSVREKNYINLLECEIIDSDFRILAYQIINQVQIITQIDINMENYSISFKMHKLLSHGLGNHMNLQFYSKNYLILKSKSSSVYFYDLTQPSNFIDHFGRIRQSTDLYYPFNTTHLYIYQATSSQIFLGELGYNFDTKIQLFENQTFTLVAENQVSQARCSITIIDISYQQVDSKFLIKFLFYFYLFQFFIFF</sequence>
<evidence type="ECO:0000313" key="2">
    <source>
        <dbReference type="EMBL" id="CAD8152410.1"/>
    </source>
</evidence>
<dbReference type="OMA" id="CHEFFIN"/>
<organism evidence="2 3">
    <name type="scientific">Paramecium octaurelia</name>
    <dbReference type="NCBI Taxonomy" id="43137"/>
    <lineage>
        <taxon>Eukaryota</taxon>
        <taxon>Sar</taxon>
        <taxon>Alveolata</taxon>
        <taxon>Ciliophora</taxon>
        <taxon>Intramacronucleata</taxon>
        <taxon>Oligohymenophorea</taxon>
        <taxon>Peniculida</taxon>
        <taxon>Parameciidae</taxon>
        <taxon>Paramecium</taxon>
    </lineage>
</organism>
<dbReference type="EMBL" id="CAJJDP010000026">
    <property type="protein sequence ID" value="CAD8152410.1"/>
    <property type="molecule type" value="Genomic_DNA"/>
</dbReference>
<feature type="transmembrane region" description="Helical" evidence="1">
    <location>
        <begin position="6"/>
        <end position="23"/>
    </location>
</feature>
<keyword evidence="1" id="KW-0472">Membrane</keyword>